<accession>A0A316MH74</accession>
<proteinExistence type="predicted"/>
<protein>
    <submittedName>
        <fullName evidence="1">Uncharacterized protein</fullName>
    </submittedName>
</protein>
<dbReference type="NCBIfam" id="TIGR02681">
    <property type="entry name" value="phage_pRha"/>
    <property type="match status" value="1"/>
</dbReference>
<gene>
    <name evidence="1" type="ORF">DBY38_12705</name>
</gene>
<dbReference type="AlphaFoldDB" id="A0A316MH74"/>
<evidence type="ECO:0000313" key="2">
    <source>
        <dbReference type="Proteomes" id="UP000246114"/>
    </source>
</evidence>
<dbReference type="InterPro" id="IPR018878">
    <property type="entry name" value="ORF6C_dom"/>
</dbReference>
<evidence type="ECO:0000313" key="1">
    <source>
        <dbReference type="EMBL" id="PWL51800.1"/>
    </source>
</evidence>
<sequence>MKQSISIKTHDGEIVVTSREVAANFEKEHKNVIRSIEGLMTEIKPAQNCAGYFIGTEYKDSKGEMRKEYLLTRDGFTLLAMGFTGAKAIEWKLKYIDAFNNMEQALRNSRKMLSPKEQLKLQLQILEEQDRKIEDVKEKVISLEDNMPLFNVECKELQALVRKIGIKVLGGKDAPAYKDHSLRGKVYSDIQHQLRREFGISRYEAIKRNQFETAKEIVSGYKVPLVLENEIETSNNQIKFMEG</sequence>
<dbReference type="EMBL" id="QAMZ01000053">
    <property type="protein sequence ID" value="PWL51800.1"/>
    <property type="molecule type" value="Genomic_DNA"/>
</dbReference>
<dbReference type="Proteomes" id="UP000246114">
    <property type="component" value="Unassembled WGS sequence"/>
</dbReference>
<dbReference type="InterPro" id="IPR014054">
    <property type="entry name" value="Phage_regulatory_Rha"/>
</dbReference>
<dbReference type="RefSeq" id="WP_168972115.1">
    <property type="nucleotide sequence ID" value="NZ_JABAGG010000006.1"/>
</dbReference>
<organism evidence="1 2">
    <name type="scientific">Clostridium cadaveris</name>
    <dbReference type="NCBI Taxonomy" id="1529"/>
    <lineage>
        <taxon>Bacteria</taxon>
        <taxon>Bacillati</taxon>
        <taxon>Bacillota</taxon>
        <taxon>Clostridia</taxon>
        <taxon>Eubacteriales</taxon>
        <taxon>Clostridiaceae</taxon>
        <taxon>Clostridium</taxon>
    </lineage>
</organism>
<comment type="caution">
    <text evidence="1">The sequence shown here is derived from an EMBL/GenBank/DDBJ whole genome shotgun (WGS) entry which is preliminary data.</text>
</comment>
<dbReference type="Pfam" id="PF10552">
    <property type="entry name" value="ORF6C"/>
    <property type="match status" value="1"/>
</dbReference>
<reference evidence="1 2" key="1">
    <citation type="submission" date="2018-03" db="EMBL/GenBank/DDBJ databases">
        <title>The uncultured portion of the human microbiome is neutrally assembled.</title>
        <authorList>
            <person name="Jeraldo P."/>
            <person name="Boardman L."/>
            <person name="White B.A."/>
            <person name="Nelson H."/>
            <person name="Goldenfeld N."/>
            <person name="Chia N."/>
        </authorList>
    </citation>
    <scope>NUCLEOTIDE SEQUENCE [LARGE SCALE GENOMIC DNA]</scope>
    <source>
        <strain evidence="1">CIM:MAG 903</strain>
    </source>
</reference>
<dbReference type="Pfam" id="PF09669">
    <property type="entry name" value="Phage_pRha"/>
    <property type="match status" value="1"/>
</dbReference>
<name>A0A316MH74_9CLOT</name>